<evidence type="ECO:0000259" key="5">
    <source>
        <dbReference type="PROSITE" id="PS00498"/>
    </source>
</evidence>
<feature type="signal peptide" evidence="3">
    <location>
        <begin position="1"/>
        <end position="20"/>
    </location>
</feature>
<name>A0A8S9A334_SORMA</name>
<comment type="caution">
    <text evidence="6">The sequence shown here is derived from an EMBL/GenBank/DDBJ whole genome shotgun (WGS) entry which is preliminary data.</text>
</comment>
<evidence type="ECO:0000313" key="7">
    <source>
        <dbReference type="Proteomes" id="UP000433876"/>
    </source>
</evidence>
<dbReference type="PRINTS" id="PR00092">
    <property type="entry name" value="TYROSINASE"/>
</dbReference>
<evidence type="ECO:0000313" key="6">
    <source>
        <dbReference type="EMBL" id="KAA8635301.1"/>
    </source>
</evidence>
<organism evidence="6 7">
    <name type="scientific">Sordaria macrospora</name>
    <dbReference type="NCBI Taxonomy" id="5147"/>
    <lineage>
        <taxon>Eukaryota</taxon>
        <taxon>Fungi</taxon>
        <taxon>Dikarya</taxon>
        <taxon>Ascomycota</taxon>
        <taxon>Pezizomycotina</taxon>
        <taxon>Sordariomycetes</taxon>
        <taxon>Sordariomycetidae</taxon>
        <taxon>Sordariales</taxon>
        <taxon>Sordariaceae</taxon>
        <taxon>Sordaria</taxon>
    </lineage>
</organism>
<sequence length="388" mass="43659">MARSLLFFLLIASSLVGAICKDDVHKLQQKGRANLEHRLAKSKTCTKKNLRVRREWGDISKKERREYIAAMLCLMSRPSRLDQTEYPGAKTRYDDFVAVHINQTLAIHGTGSFLAWHRYFTWSFERVIREECGYTGTQPYWNWGKWASDPAKSPLFDGSDTSFSGNGAMIDHEDTDYYPAGPGGGCIHSGPFVNMTVRLGPLSPQANPAPAPNPLSNGMGDNPRCVRRDITNYLSSRFTRTEDMVVLITNSTDILTFQDRMQAVNTRPWDLEKTYNPAEHNGMPLFGVHAGGHHTIGGDPGGDFFTSPNDPAFYAHHSGIDRTWAIWQWLDLENRTEQIAGGTFMFDPVNSPRQTLDDVVDLGVVGNKVWRIRDLVSTVDGPFCYTYE</sequence>
<proteinExistence type="predicted"/>
<dbReference type="InterPro" id="IPR008922">
    <property type="entry name" value="Di-copper_centre_dom_sf"/>
</dbReference>
<keyword evidence="3" id="KW-0732">Signal</keyword>
<dbReference type="InterPro" id="IPR050316">
    <property type="entry name" value="Tyrosinase/Hemocyanin"/>
</dbReference>
<feature type="domain" description="Tyrosinase copper-binding" evidence="5">
    <location>
        <begin position="310"/>
        <end position="321"/>
    </location>
</feature>
<dbReference type="SUPFAM" id="SSF48056">
    <property type="entry name" value="Di-copper centre-containing domain"/>
    <property type="match status" value="1"/>
</dbReference>
<dbReference type="Proteomes" id="UP000433876">
    <property type="component" value="Unassembled WGS sequence"/>
</dbReference>
<dbReference type="PROSITE" id="PS00498">
    <property type="entry name" value="TYROSINASE_2"/>
    <property type="match status" value="1"/>
</dbReference>
<dbReference type="InterPro" id="IPR002227">
    <property type="entry name" value="Tyrosinase_Cu-bd"/>
</dbReference>
<dbReference type="AlphaFoldDB" id="A0A8S9A334"/>
<gene>
    <name evidence="6" type="ORF">SMACR_01592</name>
</gene>
<dbReference type="EMBL" id="NMPR01000013">
    <property type="protein sequence ID" value="KAA8635301.1"/>
    <property type="molecule type" value="Genomic_DNA"/>
</dbReference>
<protein>
    <recommendedName>
        <fullName evidence="4 5">Tyrosinase copper-binding domain-containing protein</fullName>
    </recommendedName>
</protein>
<evidence type="ECO:0000259" key="4">
    <source>
        <dbReference type="PROSITE" id="PS00497"/>
    </source>
</evidence>
<evidence type="ECO:0000256" key="2">
    <source>
        <dbReference type="ARBA" id="ARBA00023002"/>
    </source>
</evidence>
<dbReference type="PANTHER" id="PTHR11474">
    <property type="entry name" value="TYROSINASE FAMILY MEMBER"/>
    <property type="match status" value="1"/>
</dbReference>
<feature type="domain" description="Tyrosinase copper-binding" evidence="4">
    <location>
        <begin position="108"/>
        <end position="125"/>
    </location>
</feature>
<dbReference type="OMA" id="GRWAQDP"/>
<dbReference type="VEuPathDB" id="FungiDB:SMAC_01592"/>
<keyword evidence="2" id="KW-0560">Oxidoreductase</keyword>
<reference evidence="6 7" key="1">
    <citation type="submission" date="2017-07" db="EMBL/GenBank/DDBJ databases">
        <title>Genome sequence of the Sordaria macrospora wild type strain R19027.</title>
        <authorList>
            <person name="Nowrousian M."/>
            <person name="Teichert I."/>
            <person name="Kueck U."/>
        </authorList>
    </citation>
    <scope>NUCLEOTIDE SEQUENCE [LARGE SCALE GENOMIC DNA]</scope>
    <source>
        <strain evidence="6 7">R19027</strain>
        <tissue evidence="6">Mycelium</tissue>
    </source>
</reference>
<dbReference type="GO" id="GO:0016491">
    <property type="term" value="F:oxidoreductase activity"/>
    <property type="evidence" value="ECO:0007669"/>
    <property type="project" value="UniProtKB-KW"/>
</dbReference>
<feature type="chain" id="PRO_5035725102" description="Tyrosinase copper-binding domain-containing protein" evidence="3">
    <location>
        <begin position="21"/>
        <end position="388"/>
    </location>
</feature>
<dbReference type="GO" id="GO:0046872">
    <property type="term" value="F:metal ion binding"/>
    <property type="evidence" value="ECO:0007669"/>
    <property type="project" value="UniProtKB-KW"/>
</dbReference>
<dbReference type="PROSITE" id="PS00497">
    <property type="entry name" value="TYROSINASE_1"/>
    <property type="match status" value="1"/>
</dbReference>
<evidence type="ECO:0000256" key="3">
    <source>
        <dbReference type="SAM" id="SignalP"/>
    </source>
</evidence>
<dbReference type="Gene3D" id="1.10.1280.10">
    <property type="entry name" value="Di-copper center containing domain from catechol oxidase"/>
    <property type="match status" value="1"/>
</dbReference>
<keyword evidence="1" id="KW-0479">Metal-binding</keyword>
<accession>A0A8S9A334</accession>
<evidence type="ECO:0000256" key="1">
    <source>
        <dbReference type="ARBA" id="ARBA00022723"/>
    </source>
</evidence>
<dbReference type="Pfam" id="PF00264">
    <property type="entry name" value="Tyrosinase"/>
    <property type="match status" value="1"/>
</dbReference>
<dbReference type="PANTHER" id="PTHR11474:SF125">
    <property type="entry name" value="N-ACETYL-6-HYDROXYTRYPTOPHAN OXIDASE IVOB-RELATED"/>
    <property type="match status" value="1"/>
</dbReference>